<dbReference type="NCBIfam" id="NF033550">
    <property type="entry name" value="transpos_ISL3"/>
    <property type="match status" value="1"/>
</dbReference>
<sequence>MTATFQIPLDIPDVHILSTRSGEKGEFILEVESSLNATTCRRCGREITEFHGYDQPILLRHLPVFGRDVWIEIRPKRYRCPHCDDHPTTTQRLSWHEPRSPHTKAFDAWLVSMLGNSTVSDVSRRCHVGHDAVEGAVNRCIRAKVDWADYTQLRTLGIDEIALKKGHKDFVAIITTLDKNDQVCVLAILPNRLKETVVTFLNSIPAHLKATVKRVCCDMHEGYSNAIKETLPHAHIVVDRFHVAQYYNKAVDNLRKETLTTLKKNLPEDIYQQYCQGMLWPFRHHFWSLDAEQQAQVSHFLGYAPELKQAWLLRHELTATFMKYQTKAEAKQQLDAWKQKVTESGLSCFDKFLTLLETWQDSITNYFEDRHTSGFVEGLNNKLKVIKRRCYGLLDVKRFFQQIQIDLRFARGQSFA</sequence>
<dbReference type="RefSeq" id="WP_210228464.1">
    <property type="nucleotide sequence ID" value="NZ_CP072800.1"/>
</dbReference>
<dbReference type="InterPro" id="IPR029261">
    <property type="entry name" value="Transposase_Znf"/>
</dbReference>
<dbReference type="InterPro" id="IPR032877">
    <property type="entry name" value="Transposase_HTH"/>
</dbReference>
<evidence type="ECO:0000313" key="5">
    <source>
        <dbReference type="Proteomes" id="UP000672027"/>
    </source>
</evidence>
<keyword evidence="5" id="KW-1185">Reference proteome</keyword>
<feature type="domain" description="Transposase IS204/IS1001/IS1096/IS1165 helix-turn-helix" evidence="2">
    <location>
        <begin position="92"/>
        <end position="140"/>
    </location>
</feature>
<proteinExistence type="predicted"/>
<feature type="domain" description="Transposase IS204/IS1001/IS1096/IS1165 DDE" evidence="1">
    <location>
        <begin position="156"/>
        <end position="402"/>
    </location>
</feature>
<dbReference type="PANTHER" id="PTHR33498:SF1">
    <property type="entry name" value="TRANSPOSASE FOR INSERTION SEQUENCE ELEMENT IS1557"/>
    <property type="match status" value="1"/>
</dbReference>
<dbReference type="InterPro" id="IPR047951">
    <property type="entry name" value="Transpos_ISL3"/>
</dbReference>
<gene>
    <name evidence="4" type="ORF">J8380_03790</name>
</gene>
<reference evidence="4 5" key="1">
    <citation type="submission" date="2021-04" db="EMBL/GenBank/DDBJ databases">
        <title>Genomics, taxonomy and metabolism of representatives of sulfur bacteria of the genus Thiothrix: Thiothrix fructosivorans QT, Thiothrix unzii A1T and three new species, Thiothrix subterranea sp. nov., Thiothrix litoralis sp. nov. and 'Candidatus Thiothrix anitrata' sp. nov.</title>
        <authorList>
            <person name="Ravin N.V."/>
            <person name="Smolyakov D."/>
            <person name="Rudenko T.S."/>
            <person name="Mardanov A.V."/>
            <person name="Beletsky A.V."/>
            <person name="Markov N.D."/>
            <person name="Fomenkov A.I."/>
            <person name="Roberts R.J."/>
            <person name="Karnachuk O.V."/>
            <person name="Novikov A."/>
            <person name="Grabovich M.Y."/>
        </authorList>
    </citation>
    <scope>NUCLEOTIDE SEQUENCE [LARGE SCALE GENOMIC DNA]</scope>
    <source>
        <strain evidence="4 5">A52</strain>
    </source>
</reference>
<evidence type="ECO:0000259" key="1">
    <source>
        <dbReference type="Pfam" id="PF01610"/>
    </source>
</evidence>
<dbReference type="PANTHER" id="PTHR33498">
    <property type="entry name" value="TRANSPOSASE FOR INSERTION SEQUENCE ELEMENT IS1557"/>
    <property type="match status" value="1"/>
</dbReference>
<accession>A0ABX7X531</accession>
<evidence type="ECO:0000259" key="3">
    <source>
        <dbReference type="Pfam" id="PF14690"/>
    </source>
</evidence>
<dbReference type="InterPro" id="IPR002560">
    <property type="entry name" value="Transposase_DDE"/>
</dbReference>
<dbReference type="Pfam" id="PF14690">
    <property type="entry name" value="Zn_ribbon_ISL3"/>
    <property type="match status" value="1"/>
</dbReference>
<dbReference type="EMBL" id="CP072800">
    <property type="protein sequence ID" value="QTR50701.1"/>
    <property type="molecule type" value="Genomic_DNA"/>
</dbReference>
<feature type="domain" description="Transposase IS204/IS1001/IS1096/IS1165 zinc-finger" evidence="3">
    <location>
        <begin position="38"/>
        <end position="83"/>
    </location>
</feature>
<dbReference type="Pfam" id="PF01610">
    <property type="entry name" value="DDE_Tnp_ISL3"/>
    <property type="match status" value="1"/>
</dbReference>
<dbReference type="Proteomes" id="UP000672027">
    <property type="component" value="Chromosome"/>
</dbReference>
<protein>
    <submittedName>
        <fullName evidence="4">ISL3 family transposase</fullName>
    </submittedName>
</protein>
<name>A0ABX7X531_9GAMM</name>
<evidence type="ECO:0000313" key="4">
    <source>
        <dbReference type="EMBL" id="QTR50701.1"/>
    </source>
</evidence>
<dbReference type="Pfam" id="PF13542">
    <property type="entry name" value="HTH_Tnp_ISL3"/>
    <property type="match status" value="1"/>
</dbReference>
<organism evidence="4 5">
    <name type="scientific">Candidatus Thiothrix anitrata</name>
    <dbReference type="NCBI Taxonomy" id="2823902"/>
    <lineage>
        <taxon>Bacteria</taxon>
        <taxon>Pseudomonadati</taxon>
        <taxon>Pseudomonadota</taxon>
        <taxon>Gammaproteobacteria</taxon>
        <taxon>Thiotrichales</taxon>
        <taxon>Thiotrichaceae</taxon>
        <taxon>Thiothrix</taxon>
    </lineage>
</organism>
<evidence type="ECO:0000259" key="2">
    <source>
        <dbReference type="Pfam" id="PF13542"/>
    </source>
</evidence>